<comment type="similarity">
    <text evidence="1">Belongs to the peptidase S1 family.</text>
</comment>
<dbReference type="InterPro" id="IPR018114">
    <property type="entry name" value="TRYPSIN_HIS"/>
</dbReference>
<keyword evidence="4 6" id="KW-0720">Serine protease</keyword>
<dbReference type="Pfam" id="PF00089">
    <property type="entry name" value="Trypsin"/>
    <property type="match status" value="1"/>
</dbReference>
<feature type="signal peptide" evidence="7">
    <location>
        <begin position="1"/>
        <end position="19"/>
    </location>
</feature>
<keyword evidence="3 6" id="KW-0378">Hydrolase</keyword>
<dbReference type="PANTHER" id="PTHR24276">
    <property type="entry name" value="POLYSERASE-RELATED"/>
    <property type="match status" value="1"/>
</dbReference>
<evidence type="ECO:0000313" key="9">
    <source>
        <dbReference type="EMBL" id="CAD7630823.1"/>
    </source>
</evidence>
<evidence type="ECO:0000256" key="2">
    <source>
        <dbReference type="ARBA" id="ARBA00022670"/>
    </source>
</evidence>
<dbReference type="InterPro" id="IPR009003">
    <property type="entry name" value="Peptidase_S1_PA"/>
</dbReference>
<dbReference type="FunFam" id="2.40.10.10:FF:000036">
    <property type="entry name" value="Trypsin beta"/>
    <property type="match status" value="1"/>
</dbReference>
<dbReference type="Proteomes" id="UP000759131">
    <property type="component" value="Unassembled WGS sequence"/>
</dbReference>
<dbReference type="GO" id="GO:0006508">
    <property type="term" value="P:proteolysis"/>
    <property type="evidence" value="ECO:0007669"/>
    <property type="project" value="UniProtKB-KW"/>
</dbReference>
<dbReference type="EMBL" id="OC863163">
    <property type="protein sequence ID" value="CAD7630823.1"/>
    <property type="molecule type" value="Genomic_DNA"/>
</dbReference>
<feature type="chain" id="PRO_5035591917" description="Peptidase S1 domain-containing protein" evidence="7">
    <location>
        <begin position="20"/>
        <end position="260"/>
    </location>
</feature>
<accession>A0A7R9KXD2</accession>
<dbReference type="GO" id="GO:0004252">
    <property type="term" value="F:serine-type endopeptidase activity"/>
    <property type="evidence" value="ECO:0007669"/>
    <property type="project" value="InterPro"/>
</dbReference>
<dbReference type="InterPro" id="IPR001254">
    <property type="entry name" value="Trypsin_dom"/>
</dbReference>
<dbReference type="CDD" id="cd00190">
    <property type="entry name" value="Tryp_SPc"/>
    <property type="match status" value="1"/>
</dbReference>
<proteinExistence type="inferred from homology"/>
<evidence type="ECO:0000256" key="6">
    <source>
        <dbReference type="RuleBase" id="RU363034"/>
    </source>
</evidence>
<dbReference type="InterPro" id="IPR033116">
    <property type="entry name" value="TRYPSIN_SER"/>
</dbReference>
<dbReference type="PRINTS" id="PR00722">
    <property type="entry name" value="CHYMOTRYPSIN"/>
</dbReference>
<dbReference type="PROSITE" id="PS50240">
    <property type="entry name" value="TRYPSIN_DOM"/>
    <property type="match status" value="1"/>
</dbReference>
<evidence type="ECO:0000256" key="4">
    <source>
        <dbReference type="ARBA" id="ARBA00022825"/>
    </source>
</evidence>
<dbReference type="PROSITE" id="PS00134">
    <property type="entry name" value="TRYPSIN_HIS"/>
    <property type="match status" value="1"/>
</dbReference>
<gene>
    <name evidence="9" type="ORF">OSB1V03_LOCUS11234</name>
</gene>
<keyword evidence="5" id="KW-1015">Disulfide bond</keyword>
<keyword evidence="2 6" id="KW-0645">Protease</keyword>
<dbReference type="InterPro" id="IPR001314">
    <property type="entry name" value="Peptidase_S1A"/>
</dbReference>
<sequence>MWVFLFVTLTIKGSRIVNGVPATQEQGTHQCSLHAEGWFGKSHICGCSLYGKNYAITAAHCTDGSQASKLEVRYNGLTLKSLAVINQVKEIRQHENYDTPTDSIDNDITVLVLTTDIVEVTGQVSKVTLADTVPAVGADAHLTGWGNTKSGSGSSTPTVLQYQKLQIVSNEECEKIYNQLPQDYDFPPVTARMLCARHAQGSTGCYGDSGGPLLSGTPAKLVGVVSWGTPNCPTTTPNKNPNVYANVANLKAWLDTKLVN</sequence>
<evidence type="ECO:0000256" key="7">
    <source>
        <dbReference type="SAM" id="SignalP"/>
    </source>
</evidence>
<organism evidence="9">
    <name type="scientific">Medioppia subpectinata</name>
    <dbReference type="NCBI Taxonomy" id="1979941"/>
    <lineage>
        <taxon>Eukaryota</taxon>
        <taxon>Metazoa</taxon>
        <taxon>Ecdysozoa</taxon>
        <taxon>Arthropoda</taxon>
        <taxon>Chelicerata</taxon>
        <taxon>Arachnida</taxon>
        <taxon>Acari</taxon>
        <taxon>Acariformes</taxon>
        <taxon>Sarcoptiformes</taxon>
        <taxon>Oribatida</taxon>
        <taxon>Brachypylina</taxon>
        <taxon>Oppioidea</taxon>
        <taxon>Oppiidae</taxon>
        <taxon>Medioppia</taxon>
    </lineage>
</organism>
<dbReference type="Gene3D" id="2.40.10.10">
    <property type="entry name" value="Trypsin-like serine proteases"/>
    <property type="match status" value="1"/>
</dbReference>
<protein>
    <recommendedName>
        <fullName evidence="8">Peptidase S1 domain-containing protein</fullName>
    </recommendedName>
</protein>
<dbReference type="PANTHER" id="PTHR24276:SF91">
    <property type="entry name" value="AT26814P-RELATED"/>
    <property type="match status" value="1"/>
</dbReference>
<evidence type="ECO:0000313" key="10">
    <source>
        <dbReference type="Proteomes" id="UP000759131"/>
    </source>
</evidence>
<dbReference type="PROSITE" id="PS00135">
    <property type="entry name" value="TRYPSIN_SER"/>
    <property type="match status" value="1"/>
</dbReference>
<keyword evidence="7" id="KW-0732">Signal</keyword>
<dbReference type="OrthoDB" id="6485138at2759"/>
<name>A0A7R9KXD2_9ACAR</name>
<dbReference type="InterPro" id="IPR043504">
    <property type="entry name" value="Peptidase_S1_PA_chymotrypsin"/>
</dbReference>
<evidence type="ECO:0000256" key="1">
    <source>
        <dbReference type="ARBA" id="ARBA00007664"/>
    </source>
</evidence>
<dbReference type="AlphaFoldDB" id="A0A7R9KXD2"/>
<evidence type="ECO:0000256" key="3">
    <source>
        <dbReference type="ARBA" id="ARBA00022801"/>
    </source>
</evidence>
<dbReference type="EMBL" id="CAJPIZ010008588">
    <property type="protein sequence ID" value="CAG2111253.1"/>
    <property type="molecule type" value="Genomic_DNA"/>
</dbReference>
<dbReference type="InterPro" id="IPR050430">
    <property type="entry name" value="Peptidase_S1"/>
</dbReference>
<feature type="domain" description="Peptidase S1" evidence="8">
    <location>
        <begin position="16"/>
        <end position="259"/>
    </location>
</feature>
<keyword evidence="10" id="KW-1185">Reference proteome</keyword>
<dbReference type="SMART" id="SM00020">
    <property type="entry name" value="Tryp_SPc"/>
    <property type="match status" value="1"/>
</dbReference>
<evidence type="ECO:0000259" key="8">
    <source>
        <dbReference type="PROSITE" id="PS50240"/>
    </source>
</evidence>
<reference evidence="9" key="1">
    <citation type="submission" date="2020-11" db="EMBL/GenBank/DDBJ databases">
        <authorList>
            <person name="Tran Van P."/>
        </authorList>
    </citation>
    <scope>NUCLEOTIDE SEQUENCE</scope>
</reference>
<evidence type="ECO:0000256" key="5">
    <source>
        <dbReference type="ARBA" id="ARBA00023157"/>
    </source>
</evidence>
<dbReference type="SUPFAM" id="SSF50494">
    <property type="entry name" value="Trypsin-like serine proteases"/>
    <property type="match status" value="1"/>
</dbReference>